<dbReference type="EMBL" id="RQTK01001205">
    <property type="protein sequence ID" value="RUS71473.1"/>
    <property type="molecule type" value="Genomic_DNA"/>
</dbReference>
<dbReference type="OrthoDB" id="7464992at2759"/>
<dbReference type="GO" id="GO:0046872">
    <property type="term" value="F:metal ion binding"/>
    <property type="evidence" value="ECO:0007669"/>
    <property type="project" value="UniProtKB-KW"/>
</dbReference>
<dbReference type="PANTHER" id="PTHR22726:SF1">
    <property type="entry name" value="METALLOENDOPEPTIDASE OMA1, MITOCHONDRIAL"/>
    <property type="match status" value="1"/>
</dbReference>
<dbReference type="GO" id="GO:0004222">
    <property type="term" value="F:metalloendopeptidase activity"/>
    <property type="evidence" value="ECO:0007669"/>
    <property type="project" value="InterPro"/>
</dbReference>
<protein>
    <recommendedName>
        <fullName evidence="7">Metalloendopeptidase OMA1, mitochondrial</fullName>
    </recommendedName>
    <alternativeName>
        <fullName evidence="8">Overlapping with the m-AAA protease 1 homolog</fullName>
    </alternativeName>
</protein>
<dbReference type="GO" id="GO:0006515">
    <property type="term" value="P:protein quality control for misfolded or incompletely synthesized proteins"/>
    <property type="evidence" value="ECO:0007669"/>
    <property type="project" value="TreeGrafter"/>
</dbReference>
<name>A0A3S1B435_ELYCH</name>
<evidence type="ECO:0000256" key="8">
    <source>
        <dbReference type="ARBA" id="ARBA00042978"/>
    </source>
</evidence>
<dbReference type="InterPro" id="IPR001915">
    <property type="entry name" value="Peptidase_M48"/>
</dbReference>
<dbReference type="CDD" id="cd07331">
    <property type="entry name" value="M48C_Oma1_like"/>
    <property type="match status" value="1"/>
</dbReference>
<gene>
    <name evidence="12" type="ORF">EGW08_020759</name>
</gene>
<keyword evidence="13" id="KW-1185">Reference proteome</keyword>
<evidence type="ECO:0000313" key="12">
    <source>
        <dbReference type="EMBL" id="RUS71473.1"/>
    </source>
</evidence>
<dbReference type="GO" id="GO:0034982">
    <property type="term" value="P:mitochondrial protein processing"/>
    <property type="evidence" value="ECO:0007669"/>
    <property type="project" value="TreeGrafter"/>
</dbReference>
<keyword evidence="2" id="KW-0479">Metal-binding</keyword>
<feature type="domain" description="Peptidase M48" evidence="11">
    <location>
        <begin position="119"/>
        <end position="275"/>
    </location>
</feature>
<evidence type="ECO:0000313" key="13">
    <source>
        <dbReference type="Proteomes" id="UP000271974"/>
    </source>
</evidence>
<dbReference type="PANTHER" id="PTHR22726">
    <property type="entry name" value="METALLOENDOPEPTIDASE OMA1"/>
    <property type="match status" value="1"/>
</dbReference>
<feature type="transmembrane region" description="Helical" evidence="10">
    <location>
        <begin position="170"/>
        <end position="196"/>
    </location>
</feature>
<evidence type="ECO:0000256" key="5">
    <source>
        <dbReference type="ARBA" id="ARBA00023049"/>
    </source>
</evidence>
<keyword evidence="4 9" id="KW-0862">Zinc</keyword>
<comment type="similarity">
    <text evidence="6 9">Belongs to the peptidase M48 family.</text>
</comment>
<dbReference type="STRING" id="188477.A0A3S1B435"/>
<keyword evidence="1 9" id="KW-0645">Protease</keyword>
<dbReference type="Pfam" id="PF01435">
    <property type="entry name" value="Peptidase_M48"/>
    <property type="match status" value="1"/>
</dbReference>
<dbReference type="Proteomes" id="UP000271974">
    <property type="component" value="Unassembled WGS sequence"/>
</dbReference>
<keyword evidence="10" id="KW-0472">Membrane</keyword>
<reference evidence="12 13" key="1">
    <citation type="submission" date="2019-01" db="EMBL/GenBank/DDBJ databases">
        <title>A draft genome assembly of the solar-powered sea slug Elysia chlorotica.</title>
        <authorList>
            <person name="Cai H."/>
            <person name="Li Q."/>
            <person name="Fang X."/>
            <person name="Li J."/>
            <person name="Curtis N.E."/>
            <person name="Altenburger A."/>
            <person name="Shibata T."/>
            <person name="Feng M."/>
            <person name="Maeda T."/>
            <person name="Schwartz J.A."/>
            <person name="Shigenobu S."/>
            <person name="Lundholm N."/>
            <person name="Nishiyama T."/>
            <person name="Yang H."/>
            <person name="Hasebe M."/>
            <person name="Li S."/>
            <person name="Pierce S.K."/>
            <person name="Wang J."/>
        </authorList>
    </citation>
    <scope>NUCLEOTIDE SEQUENCE [LARGE SCALE GENOMIC DNA]</scope>
    <source>
        <strain evidence="12">EC2010</strain>
        <tissue evidence="12">Whole organism of an adult</tissue>
    </source>
</reference>
<comment type="cofactor">
    <cofactor evidence="9">
        <name>Zn(2+)</name>
        <dbReference type="ChEBI" id="CHEBI:29105"/>
    </cofactor>
    <text evidence="9">Binds 1 zinc ion per subunit.</text>
</comment>
<accession>A0A3S1B435</accession>
<dbReference type="GO" id="GO:0005743">
    <property type="term" value="C:mitochondrial inner membrane"/>
    <property type="evidence" value="ECO:0007669"/>
    <property type="project" value="TreeGrafter"/>
</dbReference>
<keyword evidence="10" id="KW-0812">Transmembrane</keyword>
<evidence type="ECO:0000256" key="4">
    <source>
        <dbReference type="ARBA" id="ARBA00022833"/>
    </source>
</evidence>
<feature type="transmembrane region" description="Helical" evidence="10">
    <location>
        <begin position="112"/>
        <end position="133"/>
    </location>
</feature>
<evidence type="ECO:0000256" key="10">
    <source>
        <dbReference type="SAM" id="Phobius"/>
    </source>
</evidence>
<evidence type="ECO:0000256" key="1">
    <source>
        <dbReference type="ARBA" id="ARBA00022670"/>
    </source>
</evidence>
<keyword evidence="5 9" id="KW-0482">Metalloprotease</keyword>
<evidence type="ECO:0000259" key="11">
    <source>
        <dbReference type="Pfam" id="PF01435"/>
    </source>
</evidence>
<organism evidence="12 13">
    <name type="scientific">Elysia chlorotica</name>
    <name type="common">Eastern emerald elysia</name>
    <name type="synonym">Sea slug</name>
    <dbReference type="NCBI Taxonomy" id="188477"/>
    <lineage>
        <taxon>Eukaryota</taxon>
        <taxon>Metazoa</taxon>
        <taxon>Spiralia</taxon>
        <taxon>Lophotrochozoa</taxon>
        <taxon>Mollusca</taxon>
        <taxon>Gastropoda</taxon>
        <taxon>Heterobranchia</taxon>
        <taxon>Euthyneura</taxon>
        <taxon>Panpulmonata</taxon>
        <taxon>Sacoglossa</taxon>
        <taxon>Placobranchoidea</taxon>
        <taxon>Plakobranchidae</taxon>
        <taxon>Elysia</taxon>
    </lineage>
</organism>
<feature type="transmembrane region" description="Helical" evidence="10">
    <location>
        <begin position="81"/>
        <end position="100"/>
    </location>
</feature>
<keyword evidence="10" id="KW-1133">Transmembrane helix</keyword>
<dbReference type="InterPro" id="IPR051156">
    <property type="entry name" value="Mito/Outer_Membr_Metalloprot"/>
</dbReference>
<comment type="caution">
    <text evidence="12">The sequence shown here is derived from an EMBL/GenBank/DDBJ whole genome shotgun (WGS) entry which is preliminary data.</text>
</comment>
<proteinExistence type="inferred from homology"/>
<evidence type="ECO:0000256" key="2">
    <source>
        <dbReference type="ARBA" id="ARBA00022723"/>
    </source>
</evidence>
<feature type="transmembrane region" description="Helical" evidence="10">
    <location>
        <begin position="25"/>
        <end position="44"/>
    </location>
</feature>
<evidence type="ECO:0000256" key="7">
    <source>
        <dbReference type="ARBA" id="ARBA00040360"/>
    </source>
</evidence>
<sequence>RSIRKWFQALGPTERKHVLNKLRRYWYIPIGLVATLGASGVVYYTTHLEDTPITGRRRFIALTHDQIMKISQAEARMVSPFLSIFLLLGIVSCFDFSDFVQILLKRVFSLRLLFFSFFFSFQSGDMFVFNGILELANTQDQLAIILGHEMAHAVLEHGVEELSLASLVDIVVIFCLAALWCIIPSDGIAIITHWFYNKVIQLLTHMPHSRTIEREADHVGLMFAAKACFDVRAGSLLWKKMSLMERVSTDGDETLPLPEFMSTHPDSLKRAEHLDFLLPEAETWRNNMSCPKLPKDDPRQAIKVLSDHVNNQIAAKKVGQNLQRVAVQQVS</sequence>
<evidence type="ECO:0000256" key="9">
    <source>
        <dbReference type="RuleBase" id="RU003983"/>
    </source>
</evidence>
<dbReference type="AlphaFoldDB" id="A0A3S1B435"/>
<feature type="non-terminal residue" evidence="12">
    <location>
        <position position="1"/>
    </location>
</feature>
<keyword evidence="3 9" id="KW-0378">Hydrolase</keyword>
<evidence type="ECO:0000256" key="6">
    <source>
        <dbReference type="ARBA" id="ARBA00038233"/>
    </source>
</evidence>
<evidence type="ECO:0000256" key="3">
    <source>
        <dbReference type="ARBA" id="ARBA00022801"/>
    </source>
</evidence>